<dbReference type="PANTHER" id="PTHR42789:SF1">
    <property type="entry name" value="D-ISOMER SPECIFIC 2-HYDROXYACID DEHYDROGENASE FAMILY PROTEIN (AFU_ORTHOLOGUE AFUA_6G10090)"/>
    <property type="match status" value="1"/>
</dbReference>
<comment type="similarity">
    <text evidence="1 4">Belongs to the D-isomer specific 2-hydroxyacid dehydrogenase family.</text>
</comment>
<dbReference type="Pfam" id="PF00389">
    <property type="entry name" value="2-Hacid_dh"/>
    <property type="match status" value="1"/>
</dbReference>
<dbReference type="InterPro" id="IPR006139">
    <property type="entry name" value="D-isomer_2_OHA_DH_cat_dom"/>
</dbReference>
<dbReference type="RefSeq" id="WP_202858200.1">
    <property type="nucleotide sequence ID" value="NZ_JAEUGD010000064.1"/>
</dbReference>
<reference evidence="7" key="1">
    <citation type="submission" date="2021-01" db="EMBL/GenBank/DDBJ databases">
        <title>Fulvivirga kasyanovii gen. nov., sp nov., a novel member of the phylum Bacteroidetes isolated from seawater in a mussel farm.</title>
        <authorList>
            <person name="Zhao L.-H."/>
            <person name="Wang Z.-J."/>
        </authorList>
    </citation>
    <scope>NUCLEOTIDE SEQUENCE</scope>
    <source>
        <strain evidence="7">29W222</strain>
    </source>
</reference>
<evidence type="ECO:0000259" key="5">
    <source>
        <dbReference type="Pfam" id="PF00389"/>
    </source>
</evidence>
<proteinExistence type="inferred from homology"/>
<dbReference type="SUPFAM" id="SSF51735">
    <property type="entry name" value="NAD(P)-binding Rossmann-fold domains"/>
    <property type="match status" value="1"/>
</dbReference>
<dbReference type="AlphaFoldDB" id="A0A937G2A0"/>
<evidence type="ECO:0000313" key="7">
    <source>
        <dbReference type="EMBL" id="MBL6448665.1"/>
    </source>
</evidence>
<dbReference type="Proteomes" id="UP000614216">
    <property type="component" value="Unassembled WGS sequence"/>
</dbReference>
<keyword evidence="8" id="KW-1185">Reference proteome</keyword>
<dbReference type="PANTHER" id="PTHR42789">
    <property type="entry name" value="D-ISOMER SPECIFIC 2-HYDROXYACID DEHYDROGENASE FAMILY PROTEIN (AFU_ORTHOLOGUE AFUA_6G10090)"/>
    <property type="match status" value="1"/>
</dbReference>
<name>A0A937G2A0_9BACT</name>
<evidence type="ECO:0000313" key="8">
    <source>
        <dbReference type="Proteomes" id="UP000614216"/>
    </source>
</evidence>
<protein>
    <submittedName>
        <fullName evidence="7">Phosphoglycerate dehydrogenase</fullName>
    </submittedName>
</protein>
<keyword evidence="2 4" id="KW-0560">Oxidoreductase</keyword>
<feature type="domain" description="D-isomer specific 2-hydroxyacid dehydrogenase catalytic" evidence="5">
    <location>
        <begin position="20"/>
        <end position="310"/>
    </location>
</feature>
<dbReference type="EMBL" id="JAEUGD010000064">
    <property type="protein sequence ID" value="MBL6448665.1"/>
    <property type="molecule type" value="Genomic_DNA"/>
</dbReference>
<dbReference type="Gene3D" id="3.40.50.720">
    <property type="entry name" value="NAD(P)-binding Rossmann-like Domain"/>
    <property type="match status" value="2"/>
</dbReference>
<evidence type="ECO:0000256" key="1">
    <source>
        <dbReference type="ARBA" id="ARBA00005854"/>
    </source>
</evidence>
<gene>
    <name evidence="7" type="ORF">JMN32_20300</name>
</gene>
<dbReference type="GO" id="GO:0016616">
    <property type="term" value="F:oxidoreductase activity, acting on the CH-OH group of donors, NAD or NADP as acceptor"/>
    <property type="evidence" value="ECO:0007669"/>
    <property type="project" value="InterPro"/>
</dbReference>
<feature type="domain" description="D-isomer specific 2-hydroxyacid dehydrogenase NAD-binding" evidence="6">
    <location>
        <begin position="105"/>
        <end position="286"/>
    </location>
</feature>
<dbReference type="SUPFAM" id="SSF52283">
    <property type="entry name" value="Formate/glycerate dehydrogenase catalytic domain-like"/>
    <property type="match status" value="1"/>
</dbReference>
<evidence type="ECO:0000256" key="2">
    <source>
        <dbReference type="ARBA" id="ARBA00023002"/>
    </source>
</evidence>
<evidence type="ECO:0000256" key="4">
    <source>
        <dbReference type="RuleBase" id="RU003719"/>
    </source>
</evidence>
<keyword evidence="3" id="KW-0520">NAD</keyword>
<dbReference type="GO" id="GO:0051287">
    <property type="term" value="F:NAD binding"/>
    <property type="evidence" value="ECO:0007669"/>
    <property type="project" value="InterPro"/>
</dbReference>
<dbReference type="InterPro" id="IPR050857">
    <property type="entry name" value="D-2-hydroxyacid_DH"/>
</dbReference>
<evidence type="ECO:0000256" key="3">
    <source>
        <dbReference type="ARBA" id="ARBA00023027"/>
    </source>
</evidence>
<dbReference type="InterPro" id="IPR029753">
    <property type="entry name" value="D-isomer_DH_CS"/>
</dbReference>
<sequence>MKCLIVDYMYDNIEELLIMAGLEPDYRPTISRDEIVNIIHDYEGLIIRSKTRVDEALVEQAKQLKFVGRAGAGIDNLDEEVLDRRGIKILNAPEGNRNALGEHCIGLLLGLLNNIVKSDMEVRQGIWDREGNRGYELSGKTVGLVGCGYMGTAFAEKLRGFDCEVLVFDKYKDNCTNSYMRQTSMEEIYERADVFSLHIPLTTETKGLVDFDYINKFRKKIFFLNTSRGEIVSLSGLCKAIESGKVIGAGLDVLENEKINNLTTDEQKVFDYLVNSRKTILTPHIGGWSYESYEKINNVLVDKIKKEINGIQ</sequence>
<dbReference type="PROSITE" id="PS00670">
    <property type="entry name" value="D_2_HYDROXYACID_DH_2"/>
    <property type="match status" value="1"/>
</dbReference>
<dbReference type="Pfam" id="PF02826">
    <property type="entry name" value="2-Hacid_dh_C"/>
    <property type="match status" value="1"/>
</dbReference>
<dbReference type="InterPro" id="IPR006140">
    <property type="entry name" value="D-isomer_DH_NAD-bd"/>
</dbReference>
<dbReference type="InterPro" id="IPR036291">
    <property type="entry name" value="NAD(P)-bd_dom_sf"/>
</dbReference>
<evidence type="ECO:0000259" key="6">
    <source>
        <dbReference type="Pfam" id="PF02826"/>
    </source>
</evidence>
<accession>A0A937G2A0</accession>
<organism evidence="7 8">
    <name type="scientific">Fulvivirga marina</name>
    <dbReference type="NCBI Taxonomy" id="2494733"/>
    <lineage>
        <taxon>Bacteria</taxon>
        <taxon>Pseudomonadati</taxon>
        <taxon>Bacteroidota</taxon>
        <taxon>Cytophagia</taxon>
        <taxon>Cytophagales</taxon>
        <taxon>Fulvivirgaceae</taxon>
        <taxon>Fulvivirga</taxon>
    </lineage>
</organism>
<comment type="caution">
    <text evidence="7">The sequence shown here is derived from an EMBL/GenBank/DDBJ whole genome shotgun (WGS) entry which is preliminary data.</text>
</comment>